<name>A0AAW0PGA9_9GOBI</name>
<organism evidence="1 2">
    <name type="scientific">Mugilogobius chulae</name>
    <name type="common">yellowstripe goby</name>
    <dbReference type="NCBI Taxonomy" id="88201"/>
    <lineage>
        <taxon>Eukaryota</taxon>
        <taxon>Metazoa</taxon>
        <taxon>Chordata</taxon>
        <taxon>Craniata</taxon>
        <taxon>Vertebrata</taxon>
        <taxon>Euteleostomi</taxon>
        <taxon>Actinopterygii</taxon>
        <taxon>Neopterygii</taxon>
        <taxon>Teleostei</taxon>
        <taxon>Neoteleostei</taxon>
        <taxon>Acanthomorphata</taxon>
        <taxon>Gobiaria</taxon>
        <taxon>Gobiiformes</taxon>
        <taxon>Gobioidei</taxon>
        <taxon>Gobiidae</taxon>
        <taxon>Gobionellinae</taxon>
        <taxon>Mugilogobius</taxon>
    </lineage>
</organism>
<protein>
    <submittedName>
        <fullName evidence="1">Uncharacterized protein</fullName>
    </submittedName>
</protein>
<reference evidence="2" key="1">
    <citation type="submission" date="2024-04" db="EMBL/GenBank/DDBJ databases">
        <title>Salinicola lusitanus LLJ914,a marine bacterium isolated from the Okinawa Trough.</title>
        <authorList>
            <person name="Li J."/>
        </authorList>
    </citation>
    <scope>NUCLEOTIDE SEQUENCE [LARGE SCALE GENOMIC DNA]</scope>
</reference>
<dbReference type="Proteomes" id="UP001460270">
    <property type="component" value="Unassembled WGS sequence"/>
</dbReference>
<dbReference type="AlphaFoldDB" id="A0AAW0PGA9"/>
<gene>
    <name evidence="1" type="ORF">WMY93_007310</name>
</gene>
<evidence type="ECO:0000313" key="1">
    <source>
        <dbReference type="EMBL" id="KAK7925000.1"/>
    </source>
</evidence>
<accession>A0AAW0PGA9</accession>
<proteinExistence type="predicted"/>
<keyword evidence="2" id="KW-1185">Reference proteome</keyword>
<dbReference type="EMBL" id="JBBPFD010000005">
    <property type="protein sequence ID" value="KAK7925000.1"/>
    <property type="molecule type" value="Genomic_DNA"/>
</dbReference>
<sequence>MYEKHYAIKESMEMTFVASEEQRTKCGLFPARGLDEDKTEARPDAVEFTLASFLACSHGKANLGTNLAFALDREPFSDAAALFATSLTRNVWLGHNVTILNITEDVSTTTPECYTPENKIFFMYRDNKYMKDSRLAEYPVQTLH</sequence>
<evidence type="ECO:0000313" key="2">
    <source>
        <dbReference type="Proteomes" id="UP001460270"/>
    </source>
</evidence>
<comment type="caution">
    <text evidence="1">The sequence shown here is derived from an EMBL/GenBank/DDBJ whole genome shotgun (WGS) entry which is preliminary data.</text>
</comment>